<comment type="similarity">
    <text evidence="2">Belongs to the fungal Na(+)/H(+) exchanger family.</text>
</comment>
<reference evidence="14 15" key="1">
    <citation type="journal article" date="2018" name="Biotechnol. Biofuels">
        <title>Integrative visual omics of the white-rot fungus Polyporus brumalis exposes the biotechnological potential of its oxidative enzymes for delignifying raw plant biomass.</title>
        <authorList>
            <person name="Miyauchi S."/>
            <person name="Rancon A."/>
            <person name="Drula E."/>
            <person name="Hage H."/>
            <person name="Chaduli D."/>
            <person name="Favel A."/>
            <person name="Grisel S."/>
            <person name="Henrissat B."/>
            <person name="Herpoel-Gimbert I."/>
            <person name="Ruiz-Duenas F.J."/>
            <person name="Chevret D."/>
            <person name="Hainaut M."/>
            <person name="Lin J."/>
            <person name="Wang M."/>
            <person name="Pangilinan J."/>
            <person name="Lipzen A."/>
            <person name="Lesage-Meessen L."/>
            <person name="Navarro D."/>
            <person name="Riley R."/>
            <person name="Grigoriev I.V."/>
            <person name="Zhou S."/>
            <person name="Raouche S."/>
            <person name="Rosso M.N."/>
        </authorList>
    </citation>
    <scope>NUCLEOTIDE SEQUENCE [LARGE SCALE GENOMIC DNA]</scope>
    <source>
        <strain evidence="14 15">BRFM 1820</strain>
    </source>
</reference>
<dbReference type="PANTHER" id="PTHR31382:SF4">
    <property type="entry name" value="NA(+)_H(+) ANTIPORTER"/>
    <property type="match status" value="1"/>
</dbReference>
<evidence type="ECO:0000256" key="10">
    <source>
        <dbReference type="ARBA" id="ARBA00023201"/>
    </source>
</evidence>
<comment type="subcellular location">
    <subcellularLocation>
        <location evidence="1">Membrane</location>
        <topology evidence="1">Multi-pass membrane protein</topology>
    </subcellularLocation>
</comment>
<accession>A0A371DLJ9</accession>
<keyword evidence="9 12" id="KW-0472">Membrane</keyword>
<keyword evidence="5 12" id="KW-0812">Transmembrane</keyword>
<dbReference type="STRING" id="139420.A0A371DLJ9"/>
<keyword evidence="10" id="KW-0739">Sodium transport</keyword>
<keyword evidence="8" id="KW-0406">Ion transport</keyword>
<dbReference type="GO" id="GO:0036376">
    <property type="term" value="P:sodium ion export across plasma membrane"/>
    <property type="evidence" value="ECO:0007669"/>
    <property type="project" value="InterPro"/>
</dbReference>
<dbReference type="GO" id="GO:0030007">
    <property type="term" value="P:intracellular potassium ion homeostasis"/>
    <property type="evidence" value="ECO:0007669"/>
    <property type="project" value="TreeGrafter"/>
</dbReference>
<dbReference type="GO" id="GO:0005886">
    <property type="term" value="C:plasma membrane"/>
    <property type="evidence" value="ECO:0007669"/>
    <property type="project" value="InterPro"/>
</dbReference>
<evidence type="ECO:0000256" key="8">
    <source>
        <dbReference type="ARBA" id="ARBA00023065"/>
    </source>
</evidence>
<feature type="transmembrane region" description="Helical" evidence="12">
    <location>
        <begin position="331"/>
        <end position="354"/>
    </location>
</feature>
<dbReference type="FunFam" id="1.20.1530.20:FF:000015">
    <property type="entry name" value="Na(+)/H(+) antiporter 2"/>
    <property type="match status" value="1"/>
</dbReference>
<feature type="compositionally biased region" description="Basic and acidic residues" evidence="11">
    <location>
        <begin position="499"/>
        <end position="515"/>
    </location>
</feature>
<feature type="compositionally biased region" description="Low complexity" evidence="11">
    <location>
        <begin position="802"/>
        <end position="818"/>
    </location>
</feature>
<evidence type="ECO:0000313" key="15">
    <source>
        <dbReference type="Proteomes" id="UP000256964"/>
    </source>
</evidence>
<evidence type="ECO:0000256" key="2">
    <source>
        <dbReference type="ARBA" id="ARBA00005248"/>
    </source>
</evidence>
<dbReference type="InterPro" id="IPR006153">
    <property type="entry name" value="Cation/H_exchanger_TM"/>
</dbReference>
<evidence type="ECO:0000256" key="6">
    <source>
        <dbReference type="ARBA" id="ARBA00022989"/>
    </source>
</evidence>
<dbReference type="EMBL" id="KZ857387">
    <property type="protein sequence ID" value="RDX53408.1"/>
    <property type="molecule type" value="Genomic_DNA"/>
</dbReference>
<feature type="transmembrane region" description="Helical" evidence="12">
    <location>
        <begin position="136"/>
        <end position="158"/>
    </location>
</feature>
<evidence type="ECO:0000256" key="9">
    <source>
        <dbReference type="ARBA" id="ARBA00023136"/>
    </source>
</evidence>
<dbReference type="GO" id="GO:0120029">
    <property type="term" value="P:proton export across plasma membrane"/>
    <property type="evidence" value="ECO:0007669"/>
    <property type="project" value="InterPro"/>
</dbReference>
<evidence type="ECO:0000256" key="4">
    <source>
        <dbReference type="ARBA" id="ARBA00022449"/>
    </source>
</evidence>
<evidence type="ECO:0000256" key="1">
    <source>
        <dbReference type="ARBA" id="ARBA00004141"/>
    </source>
</evidence>
<feature type="compositionally biased region" description="Basic and acidic residues" evidence="11">
    <location>
        <begin position="735"/>
        <end position="745"/>
    </location>
</feature>
<feature type="transmembrane region" description="Helical" evidence="12">
    <location>
        <begin position="366"/>
        <end position="387"/>
    </location>
</feature>
<dbReference type="Pfam" id="PF00999">
    <property type="entry name" value="Na_H_Exchanger"/>
    <property type="match status" value="1"/>
</dbReference>
<keyword evidence="15" id="KW-1185">Reference proteome</keyword>
<proteinExistence type="inferred from homology"/>
<feature type="domain" description="Cation/H+ exchanger transmembrane" evidence="13">
    <location>
        <begin position="28"/>
        <end position="431"/>
    </location>
</feature>
<dbReference type="GO" id="GO:0015385">
    <property type="term" value="F:sodium:proton antiporter activity"/>
    <property type="evidence" value="ECO:0007669"/>
    <property type="project" value="InterPro"/>
</dbReference>
<organism evidence="14 15">
    <name type="scientific">Lentinus brumalis</name>
    <dbReference type="NCBI Taxonomy" id="2498619"/>
    <lineage>
        <taxon>Eukaryota</taxon>
        <taxon>Fungi</taxon>
        <taxon>Dikarya</taxon>
        <taxon>Basidiomycota</taxon>
        <taxon>Agaricomycotina</taxon>
        <taxon>Agaricomycetes</taxon>
        <taxon>Polyporales</taxon>
        <taxon>Polyporaceae</taxon>
        <taxon>Lentinus</taxon>
    </lineage>
</organism>
<feature type="transmembrane region" description="Helical" evidence="12">
    <location>
        <begin position="12"/>
        <end position="32"/>
    </location>
</feature>
<keyword evidence="4" id="KW-0050">Antiport</keyword>
<dbReference type="OrthoDB" id="2190219at2759"/>
<dbReference type="AlphaFoldDB" id="A0A371DLJ9"/>
<feature type="transmembrane region" description="Helical" evidence="12">
    <location>
        <begin position="179"/>
        <end position="197"/>
    </location>
</feature>
<feature type="transmembrane region" description="Helical" evidence="12">
    <location>
        <begin position="41"/>
        <end position="59"/>
    </location>
</feature>
<dbReference type="InterPro" id="IPR004712">
    <property type="entry name" value="Na+/H+_antiporter_fungi"/>
</dbReference>
<feature type="compositionally biased region" description="Basic and acidic residues" evidence="11">
    <location>
        <begin position="630"/>
        <end position="642"/>
    </location>
</feature>
<evidence type="ECO:0000256" key="7">
    <source>
        <dbReference type="ARBA" id="ARBA00023053"/>
    </source>
</evidence>
<dbReference type="GO" id="GO:0042391">
    <property type="term" value="P:regulation of membrane potential"/>
    <property type="evidence" value="ECO:0007669"/>
    <property type="project" value="InterPro"/>
</dbReference>
<evidence type="ECO:0000256" key="12">
    <source>
        <dbReference type="SAM" id="Phobius"/>
    </source>
</evidence>
<feature type="transmembrane region" description="Helical" evidence="12">
    <location>
        <begin position="209"/>
        <end position="229"/>
    </location>
</feature>
<feature type="compositionally biased region" description="Basic residues" evidence="11">
    <location>
        <begin position="670"/>
        <end position="688"/>
    </location>
</feature>
<sequence length="840" mass="92806">MRFHPFEVSAPHVIYAVLGGFVVLFGMFSLFIREKLYIGEAIWAFVFGVVIGPYGANIFDPRGWGGGSDEVTNTITLEVTRVVLAIGVFAIGVELPKAYMQRHWKSLLFLLGPVMTWGWFVSGALIYALIPGLNFLSSLVVAACLTPTDPILAAAVVGGKYADKHVPAHLRHLLAAESGCNDGAAFPFLFIALYLTIDPSTGRAISDWFLLLWLYQVVMGIVFGALLGFAFRHLMKFCERKDLIDRQSYVAQYVSLAMLTIGATTLLGSDDLLAAFCCGTAFAWDGFFNKQTEESVFSSVIDLLFNIAAFVFVGAWMPFSDFANAELTLSVWRLIVVSILVMILRRLPVVIALYKWIPDIKTFREAVFSGHFGPMGIGAVFISTLAAEQLPQPASPPEGQVQLLAASIQPIVAFMVLVSIAVHGLSIPFFTFSRRVHSVSRTWSRHDTVGTFGSRRRSILPEWTQQIRHVQPGEEIVINRDQNGHAEGSVTPVEATSSQEEKREEDRERDPRETGETYGGNPPDGTEVIAEWKEGPHNIVERRAGPGDEVEVEVQRNAYGPSETTTHKLRVAGGTSRRVVNDLRDKLRQAPHELEKTVAHAEQGIMDEVHDIEQAAHHALSPQSSPTNTRKKEREGETRGQQDEEDEGWMSDQSASEPSGSGAEREGKPRGKSPKHKSPKGSRKRISIRRGALGQRPKSILHQTQSEDNFRARRPSVNLNDEEDESRNASGAHTPAEREHNEQRGRTSTVRVMAPSGPGTHTPPHARPTHRRIDSIRSAAPSREMSPARSVRFADDLSRVVSPTSPTNSQSQTETEQQQNDDDSPRSQVRFSLPGPVAKH</sequence>
<feature type="region of interest" description="Disordered" evidence="11">
    <location>
        <begin position="480"/>
        <end position="527"/>
    </location>
</feature>
<feature type="region of interest" description="Disordered" evidence="11">
    <location>
        <begin position="610"/>
        <end position="840"/>
    </location>
</feature>
<evidence type="ECO:0000256" key="3">
    <source>
        <dbReference type="ARBA" id="ARBA00022448"/>
    </source>
</evidence>
<feature type="transmembrane region" description="Helical" evidence="12">
    <location>
        <begin position="79"/>
        <end position="95"/>
    </location>
</feature>
<feature type="transmembrane region" description="Helical" evidence="12">
    <location>
        <begin position="407"/>
        <end position="432"/>
    </location>
</feature>
<keyword evidence="3" id="KW-0813">Transport</keyword>
<feature type="transmembrane region" description="Helical" evidence="12">
    <location>
        <begin position="107"/>
        <end position="130"/>
    </location>
</feature>
<name>A0A371DLJ9_9APHY</name>
<evidence type="ECO:0000256" key="11">
    <source>
        <dbReference type="SAM" id="MobiDB-lite"/>
    </source>
</evidence>
<feature type="transmembrane region" description="Helical" evidence="12">
    <location>
        <begin position="300"/>
        <end position="319"/>
    </location>
</feature>
<evidence type="ECO:0000313" key="14">
    <source>
        <dbReference type="EMBL" id="RDX53408.1"/>
    </source>
</evidence>
<evidence type="ECO:0000256" key="5">
    <source>
        <dbReference type="ARBA" id="ARBA00022692"/>
    </source>
</evidence>
<keyword evidence="6 12" id="KW-1133">Transmembrane helix</keyword>
<keyword evidence="7" id="KW-0915">Sodium</keyword>
<protein>
    <recommendedName>
        <fullName evidence="13">Cation/H+ exchanger transmembrane domain-containing protein</fullName>
    </recommendedName>
</protein>
<dbReference type="Proteomes" id="UP000256964">
    <property type="component" value="Unassembled WGS sequence"/>
</dbReference>
<dbReference type="PANTHER" id="PTHR31382">
    <property type="entry name" value="NA(+)/H(+) ANTIPORTER"/>
    <property type="match status" value="1"/>
</dbReference>
<evidence type="ECO:0000259" key="13">
    <source>
        <dbReference type="Pfam" id="PF00999"/>
    </source>
</evidence>
<gene>
    <name evidence="14" type="ORF">OH76DRAFT_1545494</name>
</gene>